<feature type="transmembrane region" description="Helical" evidence="6">
    <location>
        <begin position="366"/>
        <end position="386"/>
    </location>
</feature>
<feature type="transmembrane region" description="Helical" evidence="6">
    <location>
        <begin position="151"/>
        <end position="169"/>
    </location>
</feature>
<feature type="transmembrane region" description="Helical" evidence="6">
    <location>
        <begin position="217"/>
        <end position="238"/>
    </location>
</feature>
<dbReference type="Pfam" id="PF07690">
    <property type="entry name" value="MFS_1"/>
    <property type="match status" value="1"/>
</dbReference>
<organism evidence="8 9">
    <name type="scientific">Bradyrhizobium algeriense</name>
    <dbReference type="NCBI Taxonomy" id="634784"/>
    <lineage>
        <taxon>Bacteria</taxon>
        <taxon>Pseudomonadati</taxon>
        <taxon>Pseudomonadota</taxon>
        <taxon>Alphaproteobacteria</taxon>
        <taxon>Hyphomicrobiales</taxon>
        <taxon>Nitrobacteraceae</taxon>
        <taxon>Bradyrhizobium</taxon>
    </lineage>
</organism>
<dbReference type="EMBL" id="JAZHRV010000001">
    <property type="protein sequence ID" value="MEH2553728.1"/>
    <property type="molecule type" value="Genomic_DNA"/>
</dbReference>
<evidence type="ECO:0000259" key="7">
    <source>
        <dbReference type="PROSITE" id="PS50850"/>
    </source>
</evidence>
<dbReference type="Proteomes" id="UP001364224">
    <property type="component" value="Unassembled WGS sequence"/>
</dbReference>
<proteinExistence type="predicted"/>
<gene>
    <name evidence="8" type="ORF">V1286_001257</name>
</gene>
<dbReference type="PROSITE" id="PS50850">
    <property type="entry name" value="MFS"/>
    <property type="match status" value="1"/>
</dbReference>
<feature type="domain" description="Major facilitator superfamily (MFS) profile" evidence="7">
    <location>
        <begin position="15"/>
        <end position="390"/>
    </location>
</feature>
<dbReference type="InterPro" id="IPR036259">
    <property type="entry name" value="MFS_trans_sf"/>
</dbReference>
<feature type="transmembrane region" description="Helical" evidence="6">
    <location>
        <begin position="337"/>
        <end position="360"/>
    </location>
</feature>
<keyword evidence="9" id="KW-1185">Reference proteome</keyword>
<evidence type="ECO:0000313" key="9">
    <source>
        <dbReference type="Proteomes" id="UP001364224"/>
    </source>
</evidence>
<keyword evidence="3 6" id="KW-0812">Transmembrane</keyword>
<protein>
    <submittedName>
        <fullName evidence="8">MFS family permease</fullName>
    </submittedName>
</protein>
<dbReference type="PANTHER" id="PTHR42688:SF1">
    <property type="entry name" value="BLR5212 PROTEIN"/>
    <property type="match status" value="1"/>
</dbReference>
<dbReference type="Gene3D" id="1.20.1250.20">
    <property type="entry name" value="MFS general substrate transporter like domains"/>
    <property type="match status" value="2"/>
</dbReference>
<feature type="transmembrane region" description="Helical" evidence="6">
    <location>
        <begin position="175"/>
        <end position="196"/>
    </location>
</feature>
<dbReference type="InterPro" id="IPR052425">
    <property type="entry name" value="Uncharacterized_MFS-type"/>
</dbReference>
<evidence type="ECO:0000256" key="5">
    <source>
        <dbReference type="ARBA" id="ARBA00023136"/>
    </source>
</evidence>
<evidence type="ECO:0000313" key="8">
    <source>
        <dbReference type="EMBL" id="MEH2553728.1"/>
    </source>
</evidence>
<evidence type="ECO:0000256" key="6">
    <source>
        <dbReference type="SAM" id="Phobius"/>
    </source>
</evidence>
<feature type="transmembrane region" description="Helical" evidence="6">
    <location>
        <begin position="250"/>
        <end position="270"/>
    </location>
</feature>
<dbReference type="InterPro" id="IPR020846">
    <property type="entry name" value="MFS_dom"/>
</dbReference>
<reference evidence="8 9" key="1">
    <citation type="submission" date="2024-02" db="EMBL/GenBank/DDBJ databases">
        <title>Adaptive strategies in a cosmopolitan and abundant soil bacterium.</title>
        <authorList>
            <person name="Carini P."/>
        </authorList>
    </citation>
    <scope>NUCLEOTIDE SEQUENCE [LARGE SCALE GENOMIC DNA]</scope>
    <source>
        <strain evidence="8 9">AZCC 1608</strain>
    </source>
</reference>
<dbReference type="InterPro" id="IPR011701">
    <property type="entry name" value="MFS"/>
</dbReference>
<accession>A0ABU8B5C8</accession>
<keyword evidence="2" id="KW-1003">Cell membrane</keyword>
<comment type="subcellular location">
    <subcellularLocation>
        <location evidence="1">Cell membrane</location>
        <topology evidence="1">Multi-pass membrane protein</topology>
    </subcellularLocation>
</comment>
<dbReference type="CDD" id="cd17370">
    <property type="entry name" value="MFS_MJ1317_like"/>
    <property type="match status" value="1"/>
</dbReference>
<keyword evidence="5 6" id="KW-0472">Membrane</keyword>
<evidence type="ECO:0000256" key="3">
    <source>
        <dbReference type="ARBA" id="ARBA00022692"/>
    </source>
</evidence>
<sequence>MARGLLSIGSASPAFTFVLIMGAVDFFGDTTYSGGASMNGPFLASLGAGAAVISVTAGLSEFLNYLTRGISGYLADKTGKYWRIAFVGYALNLIAVPAIALAGHWTLAAGLVLLQGIGRGMRKPIVEAMLSYATSQHGRGWVYGVHNALDAGGRTVGPLFIALLLFLHGQHRTGYVLLAIPCLLALASLTFARHQFPVPSRLEEHRSAPAKGFTPAYWLYMLAGACFAAGLMSFELIAYHLSRSGLATVYWVPLFLAFGTACGVMASLGLGKLYDRIGLPVILIAVVLTALFSPLVFLGGFYRALLGMAFWGIGQVTQDMLLKAVVAGVLPESRRNLAFGLFFAGYGSGWLLGSIATGLLYEQSRLALVIFAVAVQFASLPLFVIARRRQGAAGS</sequence>
<name>A0ABU8B5C8_9BRAD</name>
<feature type="transmembrane region" description="Helical" evidence="6">
    <location>
        <begin position="277"/>
        <end position="302"/>
    </location>
</feature>
<evidence type="ECO:0000256" key="1">
    <source>
        <dbReference type="ARBA" id="ARBA00004651"/>
    </source>
</evidence>
<dbReference type="PANTHER" id="PTHR42688">
    <property type="entry name" value="CONSERVED PROTEIN"/>
    <property type="match status" value="1"/>
</dbReference>
<feature type="transmembrane region" description="Helical" evidence="6">
    <location>
        <begin position="40"/>
        <end position="66"/>
    </location>
</feature>
<evidence type="ECO:0000256" key="4">
    <source>
        <dbReference type="ARBA" id="ARBA00022989"/>
    </source>
</evidence>
<dbReference type="SUPFAM" id="SSF103473">
    <property type="entry name" value="MFS general substrate transporter"/>
    <property type="match status" value="1"/>
</dbReference>
<keyword evidence="4 6" id="KW-1133">Transmembrane helix</keyword>
<comment type="caution">
    <text evidence="8">The sequence shown here is derived from an EMBL/GenBank/DDBJ whole genome shotgun (WGS) entry which is preliminary data.</text>
</comment>
<feature type="transmembrane region" description="Helical" evidence="6">
    <location>
        <begin position="86"/>
        <end position="114"/>
    </location>
</feature>
<feature type="transmembrane region" description="Helical" evidence="6">
    <location>
        <begin position="6"/>
        <end position="28"/>
    </location>
</feature>
<evidence type="ECO:0000256" key="2">
    <source>
        <dbReference type="ARBA" id="ARBA00022475"/>
    </source>
</evidence>